<keyword evidence="1" id="KW-0472">Membrane</keyword>
<keyword evidence="1" id="KW-1133">Transmembrane helix</keyword>
<dbReference type="EMBL" id="UGWV01000002">
    <property type="protein sequence ID" value="SUF95093.1"/>
    <property type="molecule type" value="Genomic_DNA"/>
</dbReference>
<gene>
    <name evidence="2" type="ORF">NCTC6385_02014</name>
</gene>
<evidence type="ECO:0000313" key="3">
    <source>
        <dbReference type="Proteomes" id="UP000254463"/>
    </source>
</evidence>
<protein>
    <submittedName>
        <fullName evidence="2">Uncharacterized protein</fullName>
    </submittedName>
</protein>
<proteinExistence type="predicted"/>
<sequence>MSLTDLTMLKKIQFFKKSGYLTEVLPFLIFRSVMIAMQIVCVVVLLVGTFDIVLNNVGEPREGSLGTIIKSE</sequence>
<dbReference type="Proteomes" id="UP000254463">
    <property type="component" value="Unassembled WGS sequence"/>
</dbReference>
<keyword evidence="1" id="KW-0812">Transmembrane</keyword>
<name>A0A7D8IUS6_SALER</name>
<accession>A0A7D8IUS6</accession>
<evidence type="ECO:0000313" key="2">
    <source>
        <dbReference type="EMBL" id="SUF95093.1"/>
    </source>
</evidence>
<dbReference type="AlphaFoldDB" id="A0A7D8IUS6"/>
<evidence type="ECO:0000256" key="1">
    <source>
        <dbReference type="SAM" id="Phobius"/>
    </source>
</evidence>
<organism evidence="2 3">
    <name type="scientific">Salmonella enterica</name>
    <name type="common">Salmonella choleraesuis</name>
    <dbReference type="NCBI Taxonomy" id="28901"/>
    <lineage>
        <taxon>Bacteria</taxon>
        <taxon>Pseudomonadati</taxon>
        <taxon>Pseudomonadota</taxon>
        <taxon>Gammaproteobacteria</taxon>
        <taxon>Enterobacterales</taxon>
        <taxon>Enterobacteriaceae</taxon>
        <taxon>Salmonella</taxon>
    </lineage>
</organism>
<feature type="transmembrane region" description="Helical" evidence="1">
    <location>
        <begin position="20"/>
        <end position="47"/>
    </location>
</feature>
<reference evidence="2 3" key="1">
    <citation type="submission" date="2018-06" db="EMBL/GenBank/DDBJ databases">
        <authorList>
            <consortium name="Pathogen Informatics"/>
            <person name="Doyle S."/>
        </authorList>
    </citation>
    <scope>NUCLEOTIDE SEQUENCE [LARGE SCALE GENOMIC DNA]</scope>
    <source>
        <strain evidence="2 3">NCTC6385</strain>
    </source>
</reference>